<dbReference type="GO" id="GO:0016491">
    <property type="term" value="F:oxidoreductase activity"/>
    <property type="evidence" value="ECO:0007669"/>
    <property type="project" value="InterPro"/>
</dbReference>
<evidence type="ECO:0000256" key="3">
    <source>
        <dbReference type="ARBA" id="ARBA00023157"/>
    </source>
</evidence>
<dbReference type="CDD" id="cd02966">
    <property type="entry name" value="TlpA_like_family"/>
    <property type="match status" value="1"/>
</dbReference>
<dbReference type="Pfam" id="PF00578">
    <property type="entry name" value="AhpC-TSA"/>
    <property type="match status" value="1"/>
</dbReference>
<dbReference type="GO" id="GO:0016209">
    <property type="term" value="F:antioxidant activity"/>
    <property type="evidence" value="ECO:0007669"/>
    <property type="project" value="InterPro"/>
</dbReference>
<evidence type="ECO:0000313" key="10">
    <source>
        <dbReference type="Proteomes" id="UP001302374"/>
    </source>
</evidence>
<evidence type="ECO:0000256" key="5">
    <source>
        <dbReference type="SAM" id="SignalP"/>
    </source>
</evidence>
<evidence type="ECO:0000313" key="9">
    <source>
        <dbReference type="Proteomes" id="UP000576368"/>
    </source>
</evidence>
<accession>A0A7X5YD28</accession>
<proteinExistence type="predicted"/>
<evidence type="ECO:0000313" key="7">
    <source>
        <dbReference type="EMBL" id="NJC18845.1"/>
    </source>
</evidence>
<evidence type="ECO:0000256" key="4">
    <source>
        <dbReference type="ARBA" id="ARBA00023284"/>
    </source>
</evidence>
<dbReference type="AlphaFoldDB" id="A0A7X5YD28"/>
<dbReference type="PROSITE" id="PS51352">
    <property type="entry name" value="THIOREDOXIN_2"/>
    <property type="match status" value="1"/>
</dbReference>
<keyword evidence="5" id="KW-0732">Signal</keyword>
<dbReference type="Pfam" id="PF14289">
    <property type="entry name" value="DUF4369"/>
    <property type="match status" value="1"/>
</dbReference>
<dbReference type="Proteomes" id="UP000576368">
    <property type="component" value="Unassembled WGS sequence"/>
</dbReference>
<keyword evidence="10" id="KW-1185">Reference proteome</keyword>
<dbReference type="InterPro" id="IPR025380">
    <property type="entry name" value="DUF4369"/>
</dbReference>
<evidence type="ECO:0000313" key="8">
    <source>
        <dbReference type="EMBL" id="WOF11836.1"/>
    </source>
</evidence>
<dbReference type="EMBL" id="CP043839">
    <property type="protein sequence ID" value="WOF11836.1"/>
    <property type="molecule type" value="Genomic_DNA"/>
</dbReference>
<feature type="signal peptide" evidence="5">
    <location>
        <begin position="1"/>
        <end position="20"/>
    </location>
</feature>
<dbReference type="InterPro" id="IPR000866">
    <property type="entry name" value="AhpC/TSA"/>
</dbReference>
<evidence type="ECO:0000256" key="1">
    <source>
        <dbReference type="ARBA" id="ARBA00004196"/>
    </source>
</evidence>
<dbReference type="InterPro" id="IPR036249">
    <property type="entry name" value="Thioredoxin-like_sf"/>
</dbReference>
<dbReference type="Gene3D" id="3.40.30.10">
    <property type="entry name" value="Glutaredoxin"/>
    <property type="match status" value="1"/>
</dbReference>
<dbReference type="EMBL" id="JAATLI010000008">
    <property type="protein sequence ID" value="NJC18845.1"/>
    <property type="molecule type" value="Genomic_DNA"/>
</dbReference>
<reference evidence="7 9" key="2">
    <citation type="submission" date="2020-03" db="EMBL/GenBank/DDBJ databases">
        <title>Genomic Encyclopedia of Type Strains, Phase IV (KMG-IV): sequencing the most valuable type-strain genomes for metagenomic binning, comparative biology and taxonomic classification.</title>
        <authorList>
            <person name="Goeker M."/>
        </authorList>
    </citation>
    <scope>NUCLEOTIDE SEQUENCE [LARGE SCALE GENOMIC DNA]</scope>
    <source>
        <strain evidence="7 9">DSM 105722</strain>
    </source>
</reference>
<dbReference type="PANTHER" id="PTHR42852">
    <property type="entry name" value="THIOL:DISULFIDE INTERCHANGE PROTEIN DSBE"/>
    <property type="match status" value="1"/>
</dbReference>
<feature type="domain" description="Thioredoxin" evidence="6">
    <location>
        <begin position="243"/>
        <end position="383"/>
    </location>
</feature>
<dbReference type="InterPro" id="IPR050553">
    <property type="entry name" value="Thioredoxin_ResA/DsbE_sf"/>
</dbReference>
<organism evidence="7 9">
    <name type="scientific">Butyricimonas paravirosa</name>
    <dbReference type="NCBI Taxonomy" id="1472417"/>
    <lineage>
        <taxon>Bacteria</taxon>
        <taxon>Pseudomonadati</taxon>
        <taxon>Bacteroidota</taxon>
        <taxon>Bacteroidia</taxon>
        <taxon>Bacteroidales</taxon>
        <taxon>Odoribacteraceae</taxon>
        <taxon>Butyricimonas</taxon>
    </lineage>
</organism>
<dbReference type="Proteomes" id="UP001302374">
    <property type="component" value="Chromosome"/>
</dbReference>
<reference evidence="8 10" key="1">
    <citation type="submission" date="2019-09" db="EMBL/GenBank/DDBJ databases">
        <title>Butyricimonas paravirosa DSM 105722 (=214-4 = JCM 18677 = CCUG 65563).</title>
        <authorList>
            <person name="Le Roy T."/>
            <person name="Cani P.D."/>
        </authorList>
    </citation>
    <scope>NUCLEOTIDE SEQUENCE [LARGE SCALE GENOMIC DNA]</scope>
    <source>
        <strain evidence="8 10">DSM 105722</strain>
    </source>
</reference>
<keyword evidence="4" id="KW-0676">Redox-active center</keyword>
<name>A0A7X5YD28_9BACT</name>
<dbReference type="GeneID" id="86890820"/>
<keyword evidence="3" id="KW-1015">Disulfide bond</keyword>
<sequence length="384" mass="43761">MKSFLILLVISVLFSCGSQAGYVLKGEFKGAGNGRAVLLMSSEGQRVISDTVEMKGGKFVFEGEVPDAGWATVVVEPEGKEGVRMMLALENSRIEMRGDWNNLGMDENEELAVLGMQIIGSKNQDVYEQVEGQYKAVKELPEFTKFAEILEKVLETPEILEDTTFYWEYKKGYDVWIARVKKEQLKIMAANPSVEMVAYELGYMKDNMTLEQLEQVFGQFDVKVQQSKWGKAIRESIELRQRIEPGRLAPEFTLARRDSSLVSLADYRGKVVVLDFWASWCRPCRASFPWVREFYEEYREKGVEIIGVSIDENKASWEKALDEERLPWPQVIDEIEKGRSRVGGLYHVLAVPMFVVVDKEGKIVVRAHMEKKELSAVVEKVLGK</sequence>
<evidence type="ECO:0000259" key="6">
    <source>
        <dbReference type="PROSITE" id="PS51352"/>
    </source>
</evidence>
<protein>
    <submittedName>
        <fullName evidence="8">AhpC/TSA family protein</fullName>
    </submittedName>
    <submittedName>
        <fullName evidence="7">Peroxiredoxin</fullName>
    </submittedName>
</protein>
<dbReference type="PANTHER" id="PTHR42852:SF6">
    <property type="entry name" value="THIOL:DISULFIDE INTERCHANGE PROTEIN DSBE"/>
    <property type="match status" value="1"/>
</dbReference>
<feature type="chain" id="PRO_5031263099" evidence="5">
    <location>
        <begin position="21"/>
        <end position="384"/>
    </location>
</feature>
<keyword evidence="2" id="KW-0201">Cytochrome c-type biogenesis</keyword>
<dbReference type="InterPro" id="IPR013766">
    <property type="entry name" value="Thioredoxin_domain"/>
</dbReference>
<dbReference type="GO" id="GO:0017004">
    <property type="term" value="P:cytochrome complex assembly"/>
    <property type="evidence" value="ECO:0007669"/>
    <property type="project" value="UniProtKB-KW"/>
</dbReference>
<dbReference type="GO" id="GO:0030313">
    <property type="term" value="C:cell envelope"/>
    <property type="evidence" value="ECO:0007669"/>
    <property type="project" value="UniProtKB-SubCell"/>
</dbReference>
<dbReference type="PROSITE" id="PS51257">
    <property type="entry name" value="PROKAR_LIPOPROTEIN"/>
    <property type="match status" value="1"/>
</dbReference>
<evidence type="ECO:0000256" key="2">
    <source>
        <dbReference type="ARBA" id="ARBA00022748"/>
    </source>
</evidence>
<gene>
    <name evidence="8" type="ORF">F1644_05965</name>
    <name evidence="7" type="ORF">GGR15_002473</name>
</gene>
<comment type="subcellular location">
    <subcellularLocation>
        <location evidence="1">Cell envelope</location>
    </subcellularLocation>
</comment>
<dbReference type="SUPFAM" id="SSF52833">
    <property type="entry name" value="Thioredoxin-like"/>
    <property type="match status" value="1"/>
</dbReference>
<dbReference type="RefSeq" id="WP_118304789.1">
    <property type="nucleotide sequence ID" value="NZ_BMPA01000008.1"/>
</dbReference>